<reference evidence="1" key="3">
    <citation type="submission" date="2021-03" db="EMBL/GenBank/DDBJ databases">
        <title>Whole Genome Sequence of Bradyrhizobium sp. Strain 144S4.</title>
        <authorList>
            <person name="Bromfield E.S.P."/>
            <person name="Cloutier S."/>
        </authorList>
    </citation>
    <scope>NUCLEOTIDE SEQUENCE [LARGE SCALE GENOMIC DNA]</scope>
    <source>
        <strain evidence="1">144S4</strain>
    </source>
</reference>
<dbReference type="RefSeq" id="WP_166354445.1">
    <property type="nucleotide sequence ID" value="NZ_CP049701.1"/>
</dbReference>
<evidence type="ECO:0000313" key="5">
    <source>
        <dbReference type="Proteomes" id="UP000564836"/>
    </source>
</evidence>
<reference evidence="4 5" key="1">
    <citation type="journal article" date="2017" name="Syst. Appl. Microbiol.">
        <title>Soybeans inoculated with root zone soils of Canadian native legumes harbour diverse and novel Bradyrhizobium spp. that possess agricultural potential.</title>
        <authorList>
            <person name="Bromfield E.S.P."/>
            <person name="Cloutier S."/>
            <person name="Tambong J.T."/>
            <person name="Tran Thi T.V."/>
        </authorList>
    </citation>
    <scope>NUCLEOTIDE SEQUENCE [LARGE SCALE GENOMIC DNA]</scope>
    <source>
        <strain evidence="4 5">323S2</strain>
    </source>
</reference>
<dbReference type="KEGG" id="bban:J4G43_053980"/>
<evidence type="ECO:0000313" key="1">
    <source>
        <dbReference type="EMBL" id="MBO1868879.1"/>
    </source>
</evidence>
<evidence type="ECO:0000313" key="2">
    <source>
        <dbReference type="EMBL" id="NYY96463.1"/>
    </source>
</evidence>
<proteinExistence type="predicted"/>
<evidence type="ECO:0000313" key="3">
    <source>
        <dbReference type="EMBL" id="UEM18265.1"/>
    </source>
</evidence>
<protein>
    <submittedName>
        <fullName evidence="2">Uncharacterized protein</fullName>
    </submittedName>
</protein>
<dbReference type="EMBL" id="JAGEMI010000002">
    <property type="protein sequence ID" value="MBO1868879.1"/>
    <property type="molecule type" value="Genomic_DNA"/>
</dbReference>
<organism evidence="2">
    <name type="scientific">Bradyrhizobium barranii subsp. barranii</name>
    <dbReference type="NCBI Taxonomy" id="2823807"/>
    <lineage>
        <taxon>Bacteria</taxon>
        <taxon>Pseudomonadati</taxon>
        <taxon>Pseudomonadota</taxon>
        <taxon>Alphaproteobacteria</taxon>
        <taxon>Hyphomicrobiales</taxon>
        <taxon>Nitrobacteraceae</taxon>
        <taxon>Bradyrhizobium</taxon>
        <taxon>Bradyrhizobium barranii</taxon>
    </lineage>
</organism>
<name>A0A7Z0QML7_9BRAD</name>
<dbReference type="AlphaFoldDB" id="A0A7Z0QML7"/>
<geneLocation type="plasmid" evidence="3 6">
    <name>pBb144S4b</name>
</geneLocation>
<sequence>MNEWSVWKMPSAMVVPERSLAEVVAVLQATRGIDLIAAVGGLAEIGDLSRFKIRAS</sequence>
<evidence type="ECO:0000313" key="6">
    <source>
        <dbReference type="Proteomes" id="UP000664702"/>
    </source>
</evidence>
<dbReference type="Proteomes" id="UP000664702">
    <property type="component" value="Plasmid pBb144S4b"/>
</dbReference>
<dbReference type="EMBL" id="CP086138">
    <property type="protein sequence ID" value="UEM18265.1"/>
    <property type="molecule type" value="Genomic_DNA"/>
</dbReference>
<dbReference type="EMBL" id="CP088281">
    <property type="protein sequence ID" value="UGX99529.1"/>
    <property type="molecule type" value="Genomic_DNA"/>
</dbReference>
<accession>A0A7Z0QML7</accession>
<keyword evidence="3" id="KW-0614">Plasmid</keyword>
<gene>
    <name evidence="4" type="ORF">G6321_00054780</name>
    <name evidence="2" type="ORF">G6321_51555</name>
    <name evidence="3" type="ORF">J4G43_053980</name>
    <name evidence="1" type="ORF">J4G43_51330</name>
</gene>
<geneLocation type="plasmid" evidence="4 5">
    <name>pBb323S2b</name>
</geneLocation>
<reference evidence="5 6" key="4">
    <citation type="journal article" date="2022" name="Int. J. Syst. Evol. Microbiol.">
        <title>Strains of Bradyrhizobium barranii sp. nov. associated with legumes native to Canada are symbionts of soybeans and belong to different subspecies (subsp. barranii subsp. nov. and subsp. apii subsp. nov.) and symbiovars (sv. glycinearum and sv. septentrionale).</title>
        <authorList>
            <person name="Bromfield E.S.P."/>
            <person name="Cloutier S."/>
            <person name="Wasai-Hara S."/>
            <person name="Minamisawa K."/>
        </authorList>
    </citation>
    <scope>NUCLEOTIDE SEQUENCE [LARGE SCALE GENOMIC DNA]</scope>
    <source>
        <strain evidence="6">144S4</strain>
        <strain evidence="4 5">323S2</strain>
        <plasmid evidence="6">pBb144S4b</plasmid>
        <plasmid evidence="5">pBb323S2b</plasmid>
    </source>
</reference>
<evidence type="ECO:0000313" key="4">
    <source>
        <dbReference type="EMBL" id="UGX99529.1"/>
    </source>
</evidence>
<reference evidence="2" key="2">
    <citation type="submission" date="2020-06" db="EMBL/GenBank/DDBJ databases">
        <title>Whole Genome Sequence of Bradyrhizobium sp. Strain 323S2.</title>
        <authorList>
            <person name="Bromfield E.S.P."/>
        </authorList>
    </citation>
    <scope>NUCLEOTIDE SEQUENCE [LARGE SCALE GENOMIC DNA]</scope>
    <source>
        <strain evidence="2">323S2</strain>
    </source>
</reference>
<dbReference type="EMBL" id="JACBFH010000003">
    <property type="protein sequence ID" value="NYY96463.1"/>
    <property type="molecule type" value="Genomic_DNA"/>
</dbReference>
<dbReference type="Proteomes" id="UP000564836">
    <property type="component" value="Plasmid pBb323S2b"/>
</dbReference>